<dbReference type="Proteomes" id="UP000001950">
    <property type="component" value="Chromosome 1"/>
</dbReference>
<name>Q4UH24_THEAN</name>
<keyword evidence="3" id="KW-0456">Lyase</keyword>
<evidence type="ECO:0000256" key="6">
    <source>
        <dbReference type="ARBA" id="ARBA00030030"/>
    </source>
</evidence>
<dbReference type="OrthoDB" id="49151at2759"/>
<dbReference type="PANTHER" id="PTHR13522">
    <property type="entry name" value="U6 SNRNA PHOSPHODIESTERASE 1"/>
    <property type="match status" value="1"/>
</dbReference>
<dbReference type="GO" id="GO:0034477">
    <property type="term" value="P:U6 snRNA 3'-end processing"/>
    <property type="evidence" value="ECO:0007669"/>
    <property type="project" value="InterPro"/>
</dbReference>
<dbReference type="InterPro" id="IPR027521">
    <property type="entry name" value="Usb1"/>
</dbReference>
<keyword evidence="8" id="KW-1185">Reference proteome</keyword>
<dbReference type="GO" id="GO:0000175">
    <property type="term" value="F:3'-5'-RNA exonuclease activity"/>
    <property type="evidence" value="ECO:0007669"/>
    <property type="project" value="TreeGrafter"/>
</dbReference>
<evidence type="ECO:0000313" key="7">
    <source>
        <dbReference type="EMBL" id="CAI73615.1"/>
    </source>
</evidence>
<dbReference type="EMBL" id="CR940347">
    <property type="protein sequence ID" value="CAI73615.1"/>
    <property type="molecule type" value="Genomic_DNA"/>
</dbReference>
<dbReference type="KEGG" id="tan:TA20665"/>
<dbReference type="PANTHER" id="PTHR13522:SF3">
    <property type="entry name" value="U6 SNRNA PHOSPHODIESTERASE 1"/>
    <property type="match status" value="1"/>
</dbReference>
<dbReference type="VEuPathDB" id="PiroplasmaDB:TA20665"/>
<accession>Q4UH24</accession>
<evidence type="ECO:0000256" key="5">
    <source>
        <dbReference type="ARBA" id="ARBA00029543"/>
    </source>
</evidence>
<dbReference type="GeneID" id="3864364"/>
<organism evidence="7 8">
    <name type="scientific">Theileria annulata</name>
    <dbReference type="NCBI Taxonomy" id="5874"/>
    <lineage>
        <taxon>Eukaryota</taxon>
        <taxon>Sar</taxon>
        <taxon>Alveolata</taxon>
        <taxon>Apicomplexa</taxon>
        <taxon>Aconoidasida</taxon>
        <taxon>Piroplasmida</taxon>
        <taxon>Theileriidae</taxon>
        <taxon>Theileria</taxon>
    </lineage>
</organism>
<keyword evidence="2" id="KW-0378">Hydrolase</keyword>
<dbReference type="OMA" id="NRYFAVS"/>
<protein>
    <recommendedName>
        <fullName evidence="5">U6 snRNA phosphodiesterase 1</fullName>
    </recommendedName>
    <alternativeName>
        <fullName evidence="6">3'-5' RNA exonuclease USB1</fullName>
    </alternativeName>
</protein>
<dbReference type="RefSeq" id="XP_954292.1">
    <property type="nucleotide sequence ID" value="XM_949199.1"/>
</dbReference>
<keyword evidence="1" id="KW-0540">Nuclease</keyword>
<evidence type="ECO:0000256" key="1">
    <source>
        <dbReference type="ARBA" id="ARBA00022722"/>
    </source>
</evidence>
<evidence type="ECO:0000256" key="4">
    <source>
        <dbReference type="ARBA" id="ARBA00023242"/>
    </source>
</evidence>
<gene>
    <name evidence="7" type="ORF">TA20665</name>
</gene>
<dbReference type="InParanoid" id="Q4UH24"/>
<proteinExistence type="predicted"/>
<dbReference type="eggNOG" id="ENOG502SZDY">
    <property type="taxonomic scope" value="Eukaryota"/>
</dbReference>
<evidence type="ECO:0000256" key="2">
    <source>
        <dbReference type="ARBA" id="ARBA00022801"/>
    </source>
</evidence>
<keyword evidence="4" id="KW-0539">Nucleus</keyword>
<evidence type="ECO:0000313" key="8">
    <source>
        <dbReference type="Proteomes" id="UP000001950"/>
    </source>
</evidence>
<dbReference type="Gene3D" id="3.90.1140.10">
    <property type="entry name" value="Cyclic phosphodiesterase"/>
    <property type="match status" value="1"/>
</dbReference>
<dbReference type="STRING" id="5874.Q4UH24"/>
<sequence>MIDHNSNVRNVPHVDGNYHTLCYIKVEISKEISSIAKKAYNTLFNLEKLNNVLFSEQPTQADSDYTHSDIDMDLDSQTNSTRLSPSYAHLSLCKPLYLRRQFIDSFLEKLKNTLQNLKPFYLILENRVSICANENLNRYFAVSFVDKACRDDTVLPIIDRVDQVVESFGFEKYYEQRKPHVSFASTRDLSLALSELYKSTDPSEGSHSSNYWTNIDYFLEKCDNLPQEAINYYDATSVNYTFTFQGSDLEDTTMNNEDKICLYVDEIHVLVGSRDHVIKLV</sequence>
<dbReference type="AlphaFoldDB" id="Q4UH24"/>
<dbReference type="Pfam" id="PF09749">
    <property type="entry name" value="HVSL"/>
    <property type="match status" value="1"/>
</dbReference>
<evidence type="ECO:0000256" key="3">
    <source>
        <dbReference type="ARBA" id="ARBA00023239"/>
    </source>
</evidence>
<dbReference type="GO" id="GO:0005634">
    <property type="term" value="C:nucleus"/>
    <property type="evidence" value="ECO:0007669"/>
    <property type="project" value="TreeGrafter"/>
</dbReference>
<dbReference type="GO" id="GO:0016829">
    <property type="term" value="F:lyase activity"/>
    <property type="evidence" value="ECO:0007669"/>
    <property type="project" value="UniProtKB-KW"/>
</dbReference>
<reference evidence="7 8" key="1">
    <citation type="journal article" date="2005" name="Science">
        <title>Genome of the host-cell transforming parasite Theileria annulata compared with T. parva.</title>
        <authorList>
            <person name="Pain A."/>
            <person name="Renauld H."/>
            <person name="Berriman M."/>
            <person name="Murphy L."/>
            <person name="Yeats C.A."/>
            <person name="Weir W."/>
            <person name="Kerhornou A."/>
            <person name="Aslett M."/>
            <person name="Bishop R."/>
            <person name="Bouchier C."/>
            <person name="Cochet M."/>
            <person name="Coulson R.M.R."/>
            <person name="Cronin A."/>
            <person name="de Villiers E.P."/>
            <person name="Fraser A."/>
            <person name="Fosker N."/>
            <person name="Gardner M."/>
            <person name="Goble A."/>
            <person name="Griffiths-Jones S."/>
            <person name="Harris D.E."/>
            <person name="Katzer F."/>
            <person name="Larke N."/>
            <person name="Lord A."/>
            <person name="Maser P."/>
            <person name="McKellar S."/>
            <person name="Mooney P."/>
            <person name="Morton F."/>
            <person name="Nene V."/>
            <person name="O'Neil S."/>
            <person name="Price C."/>
            <person name="Quail M.A."/>
            <person name="Rabbinowitsch E."/>
            <person name="Rawlings N.D."/>
            <person name="Rutter S."/>
            <person name="Saunders D."/>
            <person name="Seeger K."/>
            <person name="Shah T."/>
            <person name="Squares R."/>
            <person name="Squares S."/>
            <person name="Tivey A."/>
            <person name="Walker A.R."/>
            <person name="Woodward J."/>
            <person name="Dobbelaere D.A.E."/>
            <person name="Langsley G."/>
            <person name="Rajandream M.A."/>
            <person name="McKeever D."/>
            <person name="Shiels B."/>
            <person name="Tait A."/>
            <person name="Barrell B.G."/>
            <person name="Hall N."/>
        </authorList>
    </citation>
    <scope>NUCLEOTIDE SEQUENCE [LARGE SCALE GENOMIC DNA]</scope>
    <source>
        <strain evidence="8">Ankara</strain>
    </source>
</reference>